<keyword evidence="1" id="KW-0472">Membrane</keyword>
<dbReference type="Pfam" id="PF09992">
    <property type="entry name" value="NAGPA"/>
    <property type="match status" value="1"/>
</dbReference>
<comment type="caution">
    <text evidence="3">The sequence shown here is derived from an EMBL/GenBank/DDBJ whole genome shotgun (WGS) entry which is preliminary data.</text>
</comment>
<evidence type="ECO:0000256" key="1">
    <source>
        <dbReference type="SAM" id="Phobius"/>
    </source>
</evidence>
<dbReference type="PANTHER" id="PTHR40446">
    <property type="entry name" value="N-ACETYLGLUCOSAMINE-1-PHOSPHODIESTER ALPHA-N-ACETYLGLUCOSAMINIDASE"/>
    <property type="match status" value="1"/>
</dbReference>
<feature type="transmembrane region" description="Helical" evidence="1">
    <location>
        <begin position="12"/>
        <end position="39"/>
    </location>
</feature>
<keyword evidence="1" id="KW-1133">Transmembrane helix</keyword>
<reference evidence="3 4" key="1">
    <citation type="submission" date="2018-02" db="EMBL/GenBank/DDBJ databases">
        <authorList>
            <person name="Cohen D.B."/>
            <person name="Kent A.D."/>
        </authorList>
    </citation>
    <scope>NUCLEOTIDE SEQUENCE [LARGE SCALE GENOMIC DNA]</scope>
    <source>
        <strain evidence="3 4">ULC007</strain>
    </source>
</reference>
<dbReference type="EMBL" id="PVWG01000014">
    <property type="protein sequence ID" value="PSB18894.1"/>
    <property type="molecule type" value="Genomic_DNA"/>
</dbReference>
<feature type="domain" description="Phosphodiester glycosidase" evidence="2">
    <location>
        <begin position="134"/>
        <end position="304"/>
    </location>
</feature>
<evidence type="ECO:0000313" key="4">
    <source>
        <dbReference type="Proteomes" id="UP000238634"/>
    </source>
</evidence>
<name>A0A2T1DEK0_9CYAN</name>
<organism evidence="3 4">
    <name type="scientific">Phormidesmis priestleyi ULC007</name>
    <dbReference type="NCBI Taxonomy" id="1920490"/>
    <lineage>
        <taxon>Bacteria</taxon>
        <taxon>Bacillati</taxon>
        <taxon>Cyanobacteriota</taxon>
        <taxon>Cyanophyceae</taxon>
        <taxon>Leptolyngbyales</taxon>
        <taxon>Leptolyngbyaceae</taxon>
        <taxon>Phormidesmis</taxon>
    </lineage>
</organism>
<keyword evidence="4" id="KW-1185">Reference proteome</keyword>
<reference evidence="3 4" key="2">
    <citation type="submission" date="2018-03" db="EMBL/GenBank/DDBJ databases">
        <title>The ancient ancestry and fast evolution of plastids.</title>
        <authorList>
            <person name="Moore K.R."/>
            <person name="Magnabosco C."/>
            <person name="Momper L."/>
            <person name="Gold D.A."/>
            <person name="Bosak T."/>
            <person name="Fournier G.P."/>
        </authorList>
    </citation>
    <scope>NUCLEOTIDE SEQUENCE [LARGE SCALE GENOMIC DNA]</scope>
    <source>
        <strain evidence="3 4">ULC007</strain>
    </source>
</reference>
<dbReference type="InterPro" id="IPR018711">
    <property type="entry name" value="NAGPA"/>
</dbReference>
<evidence type="ECO:0000259" key="2">
    <source>
        <dbReference type="Pfam" id="PF09992"/>
    </source>
</evidence>
<proteinExistence type="predicted"/>
<dbReference type="Proteomes" id="UP000238634">
    <property type="component" value="Unassembled WGS sequence"/>
</dbReference>
<sequence>MQSRVKSDRRRRAFHFFASCFGSISAATGSFLFLSTVLFPIQPPTISHPSLLLADAIKPDQLKREPVDFSVPARPIAVNERHIAGTAIYVTTIDLTDPKTFVSVELANRATQANSARSTQGDEAFLAIVRRAQAAITANGTFFSTDAQKRVMGNLVSGGKFLKYSPWENYGTTLGLRSSNRPEMTTARIDGKPRWQQHWFSLTAGPRLLKRGEIWLNPKQEGFTDRAVMGVAVRAAIGFPEHGKRLLLVTFRNPVSLKKEAAIMKSLGCHEAMNLDGGTSLALAQGGKILRSAGRPLTNVIAIYDTDHPAPNEVQRSWLEFQQSQRAALPKGEE</sequence>
<protein>
    <submittedName>
        <fullName evidence="3">Tat pathway signal sequence domain protein</fullName>
    </submittedName>
</protein>
<accession>A0A2T1DEK0</accession>
<dbReference type="AlphaFoldDB" id="A0A2T1DEK0"/>
<gene>
    <name evidence="3" type="ORF">C7B65_13985</name>
</gene>
<evidence type="ECO:0000313" key="3">
    <source>
        <dbReference type="EMBL" id="PSB18894.1"/>
    </source>
</evidence>
<dbReference type="PANTHER" id="PTHR40446:SF2">
    <property type="entry name" value="N-ACETYLGLUCOSAMINE-1-PHOSPHODIESTER ALPHA-N-ACETYLGLUCOSAMINIDASE"/>
    <property type="match status" value="1"/>
</dbReference>
<keyword evidence="1" id="KW-0812">Transmembrane</keyword>